<feature type="domain" description="RING-type" evidence="6">
    <location>
        <begin position="487"/>
        <end position="534"/>
    </location>
</feature>
<dbReference type="EMBL" id="KZ110600">
    <property type="protein sequence ID" value="OSX60151.1"/>
    <property type="molecule type" value="Genomic_DNA"/>
</dbReference>
<evidence type="ECO:0000256" key="4">
    <source>
        <dbReference type="PROSITE-ProRule" id="PRU00175"/>
    </source>
</evidence>
<keyword evidence="5" id="KW-0175">Coiled coil</keyword>
<dbReference type="GO" id="GO:0008270">
    <property type="term" value="F:zinc ion binding"/>
    <property type="evidence" value="ECO:0007669"/>
    <property type="project" value="UniProtKB-KW"/>
</dbReference>
<organism evidence="7 8">
    <name type="scientific">Postia placenta MAD-698-R-SB12</name>
    <dbReference type="NCBI Taxonomy" id="670580"/>
    <lineage>
        <taxon>Eukaryota</taxon>
        <taxon>Fungi</taxon>
        <taxon>Dikarya</taxon>
        <taxon>Basidiomycota</taxon>
        <taxon>Agaricomycotina</taxon>
        <taxon>Agaricomycetes</taxon>
        <taxon>Polyporales</taxon>
        <taxon>Adustoporiaceae</taxon>
        <taxon>Rhodonia</taxon>
    </lineage>
</organism>
<gene>
    <name evidence="7" type="ORF">POSPLADRAFT_1047622</name>
</gene>
<evidence type="ECO:0000313" key="8">
    <source>
        <dbReference type="Proteomes" id="UP000194127"/>
    </source>
</evidence>
<evidence type="ECO:0000259" key="6">
    <source>
        <dbReference type="PROSITE" id="PS50089"/>
    </source>
</evidence>
<dbReference type="PROSITE" id="PS00518">
    <property type="entry name" value="ZF_RING_1"/>
    <property type="match status" value="1"/>
</dbReference>
<dbReference type="AlphaFoldDB" id="A0A1X6MUT6"/>
<accession>A0A1X6MUT6</accession>
<dbReference type="GeneID" id="36324278"/>
<dbReference type="PROSITE" id="PS50089">
    <property type="entry name" value="ZF_RING_2"/>
    <property type="match status" value="1"/>
</dbReference>
<dbReference type="SUPFAM" id="SSF57850">
    <property type="entry name" value="RING/U-box"/>
    <property type="match status" value="1"/>
</dbReference>
<feature type="coiled-coil region" evidence="5">
    <location>
        <begin position="329"/>
        <end position="356"/>
    </location>
</feature>
<keyword evidence="1" id="KW-0479">Metal-binding</keyword>
<name>A0A1X6MUT6_9APHY</name>
<reference evidence="7" key="1">
    <citation type="submission" date="2017-04" db="EMBL/GenBank/DDBJ databases">
        <title>Genome Sequence of the Model Brown-Rot Fungus Postia placenta SB12.</title>
        <authorList>
            <consortium name="DOE Joint Genome Institute"/>
            <person name="Gaskell J."/>
            <person name="Kersten P."/>
            <person name="Larrondo L.F."/>
            <person name="Canessa P."/>
            <person name="Martinez D."/>
            <person name="Hibbett D."/>
            <person name="Schmoll M."/>
            <person name="Kubicek C.P."/>
            <person name="Martinez A.T."/>
            <person name="Yadav J."/>
            <person name="Master E."/>
            <person name="Magnuson J.K."/>
            <person name="James T."/>
            <person name="Yaver D."/>
            <person name="Berka R."/>
            <person name="Labutti K."/>
            <person name="Lipzen A."/>
            <person name="Aerts A."/>
            <person name="Barry K."/>
            <person name="Henrissat B."/>
            <person name="Blanchette R."/>
            <person name="Grigoriev I."/>
            <person name="Cullen D."/>
        </authorList>
    </citation>
    <scope>NUCLEOTIDE SEQUENCE [LARGE SCALE GENOMIC DNA]</scope>
    <source>
        <strain evidence="7">MAD-698-R-SB12</strain>
    </source>
</reference>
<dbReference type="Proteomes" id="UP000194127">
    <property type="component" value="Unassembled WGS sequence"/>
</dbReference>
<keyword evidence="8" id="KW-1185">Reference proteome</keyword>
<dbReference type="OrthoDB" id="1431934at2759"/>
<dbReference type="STRING" id="670580.A0A1X6MUT6"/>
<evidence type="ECO:0000313" key="7">
    <source>
        <dbReference type="EMBL" id="OSX60151.1"/>
    </source>
</evidence>
<evidence type="ECO:0000256" key="2">
    <source>
        <dbReference type="ARBA" id="ARBA00022771"/>
    </source>
</evidence>
<dbReference type="InterPro" id="IPR017907">
    <property type="entry name" value="Znf_RING_CS"/>
</dbReference>
<dbReference type="InterPro" id="IPR013083">
    <property type="entry name" value="Znf_RING/FYVE/PHD"/>
</dbReference>
<dbReference type="RefSeq" id="XP_024336945.1">
    <property type="nucleotide sequence ID" value="XM_024479328.1"/>
</dbReference>
<keyword evidence="2 4" id="KW-0863">Zinc-finger</keyword>
<dbReference type="Pfam" id="PF13445">
    <property type="entry name" value="zf-RING_UBOX"/>
    <property type="match status" value="1"/>
</dbReference>
<evidence type="ECO:0000256" key="1">
    <source>
        <dbReference type="ARBA" id="ARBA00022723"/>
    </source>
</evidence>
<evidence type="ECO:0000256" key="5">
    <source>
        <dbReference type="SAM" id="Coils"/>
    </source>
</evidence>
<dbReference type="InterPro" id="IPR027370">
    <property type="entry name" value="Znf-RING_euk"/>
</dbReference>
<proteinExistence type="predicted"/>
<keyword evidence="3" id="KW-0862">Zinc</keyword>
<dbReference type="SMART" id="SM00184">
    <property type="entry name" value="RING"/>
    <property type="match status" value="1"/>
</dbReference>
<evidence type="ECO:0000256" key="3">
    <source>
        <dbReference type="ARBA" id="ARBA00022833"/>
    </source>
</evidence>
<dbReference type="InterPro" id="IPR001841">
    <property type="entry name" value="Znf_RING"/>
</dbReference>
<dbReference type="Gene3D" id="3.30.40.10">
    <property type="entry name" value="Zinc/RING finger domain, C3HC4 (zinc finger)"/>
    <property type="match status" value="1"/>
</dbReference>
<protein>
    <recommendedName>
        <fullName evidence="6">RING-type domain-containing protein</fullName>
    </recommendedName>
</protein>
<sequence>MTITVVRKIAEHEAKIVSRRQHIDSSTPFRPSGSHLTAKTLAPVFLDLLQASSLEYPRGLLSTMMMSSKDVAPADVARRITSASLYEYVVSHPGRSQYSRSGGGVSACGLATLNCARVIFELERTGIKNAEFICALDVLRPCLSWSSPVHLDVDEIHKVPIFRKTLKMITSDFAQSGLEQFKTVLGRLQDMTRKGGSITCAIVTRPPEIIACFMIPTDGNDYFVIFDSHPRPDKHPHGAGFILNNSLSATASYITNLLKYDDRLLSDSTLQWQAQLLAHFSAHIFTSSPTSGSAAELTEATLQASLEVLSLRARVLDMESQNGYLTTDNERLSGEVSRLEDEVAELKAQARRARAPSQTQLFVQDRSYRNASRAVDVIRDSQSQKGKGREVYVPYASTNEVDSKQYIPPRRQIEGNYASSSRHAGSAYHDPMYDRDFALAAALQAEQMPSQDGAYAASMQREFDGEDARLKAQMTTLKHTAPGIFECGVCLEEFNVDVVARIDICGHQFCRTCILGHTAAKIDERRYPIVCPICMADKGLKKQGERQYEVFVEMQLAAFSVILHCRKYDISLPLTFDYNAFCFAWLQAATRISATSVERPLPNQSRGWGSKLHSLHTICGVHYSRMLHEKVVHDGCDRPFVMGRIYAKVISDALRLSRVTFETWTTSFVASNETADSDYREADATPFASWGPGSILFGICNVLMFSMSTYPVKSDSTVVNLRMSSQGPTSLVCRISHTRFDNRGFKLVGDTTSSECNTGLAGQM</sequence>